<evidence type="ECO:0000313" key="1">
    <source>
        <dbReference type="EMBL" id="EDO07438.1"/>
    </source>
</evidence>
<dbReference type="EMBL" id="AAXT01000002">
    <property type="protein sequence ID" value="EDO07438.1"/>
    <property type="molecule type" value="Genomic_DNA"/>
</dbReference>
<name>A7ASB9_BABBO</name>
<dbReference type="KEGG" id="bbo:BBOV_IV010850"/>
<keyword evidence="2" id="KW-1185">Reference proteome</keyword>
<dbReference type="AlphaFoldDB" id="A7ASB9"/>
<dbReference type="VEuPathDB" id="PiroplasmaDB:BBOV_IV010850"/>
<dbReference type="eggNOG" id="ENOG502QXDZ">
    <property type="taxonomic scope" value="Eukaryota"/>
</dbReference>
<dbReference type="RefSeq" id="XP_001611006.1">
    <property type="nucleotide sequence ID" value="XM_001610956.1"/>
</dbReference>
<dbReference type="InParanoid" id="A7ASB9"/>
<protein>
    <submittedName>
        <fullName evidence="1">Uncharacterized protein</fullName>
    </submittedName>
</protein>
<sequence length="175" mass="20337">MDNEVEYKELCREIYNYYSSKAIPAKGNRTALMLRATGEPWNKQEIEQYTSCRNPDMKFDDFWKIAKAKRFGIGHNTRNPADYQHLVDEYGTWINLSVNECMEIVTAFKAIVQLRGAVDNSMAPSTINTQYLMHLLTHVGDPIPRHTVKYLKMDQHGYNGRVSIRTMLKMLGRKE</sequence>
<organism evidence="1 2">
    <name type="scientific">Babesia bovis</name>
    <dbReference type="NCBI Taxonomy" id="5865"/>
    <lineage>
        <taxon>Eukaryota</taxon>
        <taxon>Sar</taxon>
        <taxon>Alveolata</taxon>
        <taxon>Apicomplexa</taxon>
        <taxon>Aconoidasida</taxon>
        <taxon>Piroplasmida</taxon>
        <taxon>Babesiidae</taxon>
        <taxon>Babesia</taxon>
    </lineage>
</organism>
<gene>
    <name evidence="1" type="ORF">BBOV_IV010850</name>
</gene>
<dbReference type="GeneID" id="5479240"/>
<reference evidence="2" key="3">
    <citation type="journal article" date="2021" name="Int. J. Parasitol.">
        <title>Comparative analysis of gene expression between Babesia bovis blood stages and kinetes allowed by improved genome annotation.</title>
        <authorList>
            <person name="Ueti M.W."/>
            <person name="Johnson W.C."/>
            <person name="Kappmeyer L.S."/>
            <person name="Herndon D.R."/>
            <person name="Mousel M.R."/>
            <person name="Reif K.E."/>
            <person name="Taus N.S."/>
            <person name="Ifeonu O.O."/>
            <person name="Silva J.C."/>
            <person name="Suarez C.E."/>
            <person name="Brayton K.A."/>
        </authorList>
    </citation>
    <scope>NUCLEOTIDE SEQUENCE [LARGE SCALE GENOMIC DNA]</scope>
</reference>
<comment type="caution">
    <text evidence="1">The sequence shown here is derived from an EMBL/GenBank/DDBJ whole genome shotgun (WGS) entry which is preliminary data.</text>
</comment>
<dbReference type="OMA" id="MGEFWTE"/>
<accession>A7ASB9</accession>
<reference evidence="2" key="2">
    <citation type="journal article" date="2020" name="Data Brief">
        <title>Transcriptome dataset of Babesia bovis life stages within vertebrate and invertebrate hosts.</title>
        <authorList>
            <person name="Ueti M.W."/>
            <person name="Johnson W.C."/>
            <person name="Kappmeyer L.S."/>
            <person name="Herndon D.R."/>
            <person name="Mousel M.R."/>
            <person name="Reif K.E."/>
            <person name="Taus N.S."/>
            <person name="Ifeonu O.O."/>
            <person name="Silva J.C."/>
            <person name="Suarez C.E."/>
            <person name="Brayton K.A."/>
        </authorList>
    </citation>
    <scope>NUCLEOTIDE SEQUENCE [LARGE SCALE GENOMIC DNA]</scope>
</reference>
<proteinExistence type="predicted"/>
<dbReference type="Proteomes" id="UP000002173">
    <property type="component" value="Unassembled WGS sequence"/>
</dbReference>
<reference evidence="1 2" key="1">
    <citation type="journal article" date="2007" name="PLoS Pathog.">
        <title>Genome sequence of Babesia bovis and comparative analysis of apicomplexan hemoprotozoa.</title>
        <authorList>
            <person name="Brayton K.A."/>
            <person name="Lau A.O.T."/>
            <person name="Herndon D.R."/>
            <person name="Hannick L."/>
            <person name="Kappmeyer L.S."/>
            <person name="Berens S.J."/>
            <person name="Bidwell S.L."/>
            <person name="Brown W.C."/>
            <person name="Crabtree J."/>
            <person name="Fadrosh D."/>
            <person name="Feldblum T."/>
            <person name="Forberger H.A."/>
            <person name="Haas B.J."/>
            <person name="Howell J.M."/>
            <person name="Khouri H."/>
            <person name="Koo H."/>
            <person name="Mann D.J."/>
            <person name="Norimine J."/>
            <person name="Paulsen I.T."/>
            <person name="Radune D."/>
            <person name="Ren Q."/>
            <person name="Smith R.K. Jr."/>
            <person name="Suarez C.E."/>
            <person name="White O."/>
            <person name="Wortman J.R."/>
            <person name="Knowles D.P. Jr."/>
            <person name="McElwain T.F."/>
            <person name="Nene V.M."/>
        </authorList>
    </citation>
    <scope>NUCLEOTIDE SEQUENCE [LARGE SCALE GENOMIC DNA]</scope>
    <source>
        <strain evidence="1">T2Bo</strain>
    </source>
</reference>
<evidence type="ECO:0000313" key="2">
    <source>
        <dbReference type="Proteomes" id="UP000002173"/>
    </source>
</evidence>